<evidence type="ECO:0000313" key="3">
    <source>
        <dbReference type="EMBL" id="AEA26389.1"/>
    </source>
</evidence>
<protein>
    <submittedName>
        <fullName evidence="3">Uncharacterized protein</fullName>
    </submittedName>
</protein>
<sequence>MTVSRAGRRSASGSGSTLSDVRDAAGPRSAVARTAVVAILLVIVLAGLAGLLGVRSTTRTASSGPWTVSVTYAWVARAGLDVPWTVTVRRAGGFPGPVTLAVTSDYFDIFESQGLDPEPATETADDTNLYWTFDPPPGETLSVDFDAYIQPSSQLGESGEVSVVDAGAPAATVSFSTFLLP</sequence>
<dbReference type="eggNOG" id="ENOG5032DWK">
    <property type="taxonomic scope" value="Bacteria"/>
</dbReference>
<feature type="transmembrane region" description="Helical" evidence="2">
    <location>
        <begin position="30"/>
        <end position="54"/>
    </location>
</feature>
<dbReference type="STRING" id="675635.Psed_4227"/>
<dbReference type="EMBL" id="CP002593">
    <property type="protein sequence ID" value="AEA26389.1"/>
    <property type="molecule type" value="Genomic_DNA"/>
</dbReference>
<dbReference type="KEGG" id="pdx:Psed_4227"/>
<name>F4CUS5_PSEUX</name>
<keyword evidence="4" id="KW-1185">Reference proteome</keyword>
<keyword evidence="2" id="KW-0472">Membrane</keyword>
<accession>F4CUS5</accession>
<proteinExistence type="predicted"/>
<feature type="region of interest" description="Disordered" evidence="1">
    <location>
        <begin position="1"/>
        <end position="23"/>
    </location>
</feature>
<evidence type="ECO:0000313" key="4">
    <source>
        <dbReference type="Proteomes" id="UP000007809"/>
    </source>
</evidence>
<evidence type="ECO:0000256" key="1">
    <source>
        <dbReference type="SAM" id="MobiDB-lite"/>
    </source>
</evidence>
<dbReference type="AlphaFoldDB" id="F4CUS5"/>
<gene>
    <name evidence="3" type="ordered locus">Psed_4227</name>
</gene>
<keyword evidence="2" id="KW-1133">Transmembrane helix</keyword>
<organism evidence="3 4">
    <name type="scientific">Pseudonocardia dioxanivorans (strain ATCC 55486 / DSM 44775 / JCM 13855 / CB1190)</name>
    <dbReference type="NCBI Taxonomy" id="675635"/>
    <lineage>
        <taxon>Bacteria</taxon>
        <taxon>Bacillati</taxon>
        <taxon>Actinomycetota</taxon>
        <taxon>Actinomycetes</taxon>
        <taxon>Pseudonocardiales</taxon>
        <taxon>Pseudonocardiaceae</taxon>
        <taxon>Pseudonocardia</taxon>
    </lineage>
</organism>
<dbReference type="HOGENOM" id="CLU_1524002_0_0_11"/>
<reference evidence="3 4" key="1">
    <citation type="journal article" date="2011" name="J. Bacteriol.">
        <title>Genome sequence of the 1,4-dioxane-degrading Pseudonocardia dioxanivorans strain CB1190.</title>
        <authorList>
            <person name="Sales C.M."/>
            <person name="Mahendra S."/>
            <person name="Grostern A."/>
            <person name="Parales R.E."/>
            <person name="Goodwin L.A."/>
            <person name="Woyke T."/>
            <person name="Nolan M."/>
            <person name="Lapidus A."/>
            <person name="Chertkov O."/>
            <person name="Ovchinnikova G."/>
            <person name="Sczyrba A."/>
            <person name="Alvarez-Cohen L."/>
        </authorList>
    </citation>
    <scope>NUCLEOTIDE SEQUENCE [LARGE SCALE GENOMIC DNA]</scope>
    <source>
        <strain evidence="4">ATCC 55486 / DSM 44775 / JCM 13855 / CB1190</strain>
    </source>
</reference>
<evidence type="ECO:0000256" key="2">
    <source>
        <dbReference type="SAM" id="Phobius"/>
    </source>
</evidence>
<dbReference type="Proteomes" id="UP000007809">
    <property type="component" value="Chromosome"/>
</dbReference>
<keyword evidence="2" id="KW-0812">Transmembrane</keyword>